<dbReference type="SMART" id="SM00404">
    <property type="entry name" value="PTPc_motif"/>
    <property type="match status" value="1"/>
</dbReference>
<dbReference type="CDD" id="cd17658">
    <property type="entry name" value="PTPc_plant_PTP1"/>
    <property type="match status" value="1"/>
</dbReference>
<dbReference type="Gene3D" id="3.90.190.10">
    <property type="entry name" value="Protein tyrosine phosphatase superfamily"/>
    <property type="match status" value="1"/>
</dbReference>
<dbReference type="SMART" id="SM00194">
    <property type="entry name" value="PTPc"/>
    <property type="match status" value="1"/>
</dbReference>
<dbReference type="EMBL" id="JARAOO010000003">
    <property type="protein sequence ID" value="KAJ7973957.1"/>
    <property type="molecule type" value="Genomic_DNA"/>
</dbReference>
<evidence type="ECO:0000313" key="10">
    <source>
        <dbReference type="Proteomes" id="UP001163823"/>
    </source>
</evidence>
<dbReference type="KEGG" id="qsa:O6P43_004107"/>
<evidence type="ECO:0000256" key="4">
    <source>
        <dbReference type="ARBA" id="ARBA00022553"/>
    </source>
</evidence>
<name>A0AAD7VFI2_QUISA</name>
<accession>A0AAD7VFI2</accession>
<dbReference type="InterPro" id="IPR000387">
    <property type="entry name" value="Tyr_Pase_dom"/>
</dbReference>
<organism evidence="9 10">
    <name type="scientific">Quillaja saponaria</name>
    <name type="common">Soap bark tree</name>
    <dbReference type="NCBI Taxonomy" id="32244"/>
    <lineage>
        <taxon>Eukaryota</taxon>
        <taxon>Viridiplantae</taxon>
        <taxon>Streptophyta</taxon>
        <taxon>Embryophyta</taxon>
        <taxon>Tracheophyta</taxon>
        <taxon>Spermatophyta</taxon>
        <taxon>Magnoliopsida</taxon>
        <taxon>eudicotyledons</taxon>
        <taxon>Gunneridae</taxon>
        <taxon>Pentapetalae</taxon>
        <taxon>rosids</taxon>
        <taxon>fabids</taxon>
        <taxon>Fabales</taxon>
        <taxon>Quillajaceae</taxon>
        <taxon>Quillaja</taxon>
    </lineage>
</organism>
<dbReference type="InterPro" id="IPR050348">
    <property type="entry name" value="Protein-Tyr_Phosphatase"/>
</dbReference>
<sequence>MAASSSCKSFTNSSSPPFSGKQMDFSAECPPRIALTPDQVKNCSEALRIFNEKLQSPGAINQEFAYLEANRITKSETERRCTVALNSVNLNKNRYTDVLPFDKDRLILNSCSDNRPSAQGYINASIISTSPSESISRFIATQGPLPHTCEDFWEMVIQYNCPAVVMLTRLVDNNKEVKCADYFQAEDGPREFGNISIVSKWIKTTDTSLVLRHLEVKHKESEEAPLSVLHIQYPQWPDHGAPEDTFAVREILKRMCHLPPKFGPILVHCSAGIGRTGTYCTIHNTIQRILSGDMTALDLANTITVFRSQRARMVQTKDQYIFCYETIIDELEDLISYQQ</sequence>
<dbReference type="InterPro" id="IPR003595">
    <property type="entry name" value="Tyr_Pase_cat"/>
</dbReference>
<keyword evidence="5" id="KW-0378">Hydrolase</keyword>
<comment type="subcellular location">
    <subcellularLocation>
        <location evidence="1">Cytoplasm</location>
    </subcellularLocation>
</comment>
<comment type="caution">
    <text evidence="9">The sequence shown here is derived from an EMBL/GenBank/DDBJ whole genome shotgun (WGS) entry which is preliminary data.</text>
</comment>
<evidence type="ECO:0000256" key="5">
    <source>
        <dbReference type="ARBA" id="ARBA00022801"/>
    </source>
</evidence>
<protein>
    <recommendedName>
        <fullName evidence="2">protein-tyrosine-phosphatase</fullName>
        <ecNumber evidence="2">3.1.3.48</ecNumber>
    </recommendedName>
</protein>
<evidence type="ECO:0000259" key="8">
    <source>
        <dbReference type="PROSITE" id="PS50056"/>
    </source>
</evidence>
<evidence type="ECO:0000256" key="1">
    <source>
        <dbReference type="ARBA" id="ARBA00004496"/>
    </source>
</evidence>
<dbReference type="PROSITE" id="PS50055">
    <property type="entry name" value="TYR_PHOSPHATASE_PTP"/>
    <property type="match status" value="1"/>
</dbReference>
<feature type="domain" description="Tyrosine-protein phosphatase" evidence="7">
    <location>
        <begin position="60"/>
        <end position="330"/>
    </location>
</feature>
<dbReference type="InterPro" id="IPR029021">
    <property type="entry name" value="Prot-tyrosine_phosphatase-like"/>
</dbReference>
<dbReference type="PROSITE" id="PS50056">
    <property type="entry name" value="TYR_PHOSPHATASE_2"/>
    <property type="match status" value="1"/>
</dbReference>
<dbReference type="AlphaFoldDB" id="A0AAD7VFI2"/>
<evidence type="ECO:0000256" key="2">
    <source>
        <dbReference type="ARBA" id="ARBA00013064"/>
    </source>
</evidence>
<dbReference type="GO" id="GO:0004725">
    <property type="term" value="F:protein tyrosine phosphatase activity"/>
    <property type="evidence" value="ECO:0007669"/>
    <property type="project" value="UniProtKB-EC"/>
</dbReference>
<dbReference type="Pfam" id="PF00102">
    <property type="entry name" value="Y_phosphatase"/>
    <property type="match status" value="1"/>
</dbReference>
<evidence type="ECO:0000256" key="6">
    <source>
        <dbReference type="ARBA" id="ARBA00022912"/>
    </source>
</evidence>
<dbReference type="InterPro" id="IPR016130">
    <property type="entry name" value="Tyr_Pase_AS"/>
</dbReference>
<dbReference type="EC" id="3.1.3.48" evidence="2"/>
<dbReference type="SUPFAM" id="SSF52799">
    <property type="entry name" value="(Phosphotyrosine protein) phosphatases II"/>
    <property type="match status" value="1"/>
</dbReference>
<gene>
    <name evidence="9" type="ORF">O6P43_004107</name>
</gene>
<dbReference type="Proteomes" id="UP001163823">
    <property type="component" value="Chromosome 3"/>
</dbReference>
<reference evidence="9" key="1">
    <citation type="journal article" date="2023" name="Science">
        <title>Elucidation of the pathway for biosynthesis of saponin adjuvants from the soapbark tree.</title>
        <authorList>
            <person name="Reed J."/>
            <person name="Orme A."/>
            <person name="El-Demerdash A."/>
            <person name="Owen C."/>
            <person name="Martin L.B.B."/>
            <person name="Misra R.C."/>
            <person name="Kikuchi S."/>
            <person name="Rejzek M."/>
            <person name="Martin A.C."/>
            <person name="Harkess A."/>
            <person name="Leebens-Mack J."/>
            <person name="Louveau T."/>
            <person name="Stephenson M.J."/>
            <person name="Osbourn A."/>
        </authorList>
    </citation>
    <scope>NUCLEOTIDE SEQUENCE</scope>
    <source>
        <strain evidence="9">S10</strain>
    </source>
</reference>
<evidence type="ECO:0000256" key="3">
    <source>
        <dbReference type="ARBA" id="ARBA00022490"/>
    </source>
</evidence>
<evidence type="ECO:0000259" key="7">
    <source>
        <dbReference type="PROSITE" id="PS50055"/>
    </source>
</evidence>
<evidence type="ECO:0000313" key="9">
    <source>
        <dbReference type="EMBL" id="KAJ7973957.1"/>
    </source>
</evidence>
<dbReference type="FunFam" id="3.90.190.10:FF:000045">
    <property type="entry name" value="Tyrosine-protein phosphatase non-receptor type 12"/>
    <property type="match status" value="1"/>
</dbReference>
<dbReference type="PROSITE" id="PS00383">
    <property type="entry name" value="TYR_PHOSPHATASE_1"/>
    <property type="match status" value="1"/>
</dbReference>
<dbReference type="PRINTS" id="PR00700">
    <property type="entry name" value="PRTYPHPHTASE"/>
</dbReference>
<keyword evidence="10" id="KW-1185">Reference proteome</keyword>
<feature type="domain" description="Tyrosine specific protein phosphatases" evidence="8">
    <location>
        <begin position="249"/>
        <end position="321"/>
    </location>
</feature>
<keyword evidence="6" id="KW-0904">Protein phosphatase</keyword>
<keyword evidence="3" id="KW-0963">Cytoplasm</keyword>
<proteinExistence type="predicted"/>
<dbReference type="PANTHER" id="PTHR19134:SF449">
    <property type="entry name" value="TYROSINE-PROTEIN PHOSPHATASE 1"/>
    <property type="match status" value="1"/>
</dbReference>
<keyword evidence="4" id="KW-0597">Phosphoprotein</keyword>
<dbReference type="InterPro" id="IPR000242">
    <property type="entry name" value="PTP_cat"/>
</dbReference>
<dbReference type="GO" id="GO:0005737">
    <property type="term" value="C:cytoplasm"/>
    <property type="evidence" value="ECO:0007669"/>
    <property type="project" value="UniProtKB-SubCell"/>
</dbReference>
<dbReference type="PANTHER" id="PTHR19134">
    <property type="entry name" value="RECEPTOR-TYPE TYROSINE-PROTEIN PHOSPHATASE"/>
    <property type="match status" value="1"/>
</dbReference>